<dbReference type="InterPro" id="IPR027039">
    <property type="entry name" value="Crtac1"/>
</dbReference>
<dbReference type="InterPro" id="IPR013517">
    <property type="entry name" value="FG-GAP"/>
</dbReference>
<dbReference type="PANTHER" id="PTHR16026">
    <property type="entry name" value="CARTILAGE ACIDIC PROTEIN 1"/>
    <property type="match status" value="1"/>
</dbReference>
<dbReference type="InterPro" id="IPR028994">
    <property type="entry name" value="Integrin_alpha_N"/>
</dbReference>
<proteinExistence type="predicted"/>
<gene>
    <name evidence="1" type="ORF">CJ263_05480</name>
</gene>
<accession>A0A223V3K9</accession>
<dbReference type="EMBL" id="CP022957">
    <property type="protein sequence ID" value="ASV29710.1"/>
    <property type="molecule type" value="Genomic_DNA"/>
</dbReference>
<dbReference type="Pfam" id="PF13517">
    <property type="entry name" value="FG-GAP_3"/>
    <property type="match status" value="5"/>
</dbReference>
<organism evidence="1 2">
    <name type="scientific">Maribacter cobaltidurans</name>
    <dbReference type="NCBI Taxonomy" id="1178778"/>
    <lineage>
        <taxon>Bacteria</taxon>
        <taxon>Pseudomonadati</taxon>
        <taxon>Bacteroidota</taxon>
        <taxon>Flavobacteriia</taxon>
        <taxon>Flavobacteriales</taxon>
        <taxon>Flavobacteriaceae</taxon>
        <taxon>Maribacter</taxon>
    </lineage>
</organism>
<dbReference type="Gene3D" id="2.130.10.130">
    <property type="entry name" value="Integrin alpha, N-terminal"/>
    <property type="match status" value="4"/>
</dbReference>
<evidence type="ECO:0000313" key="2">
    <source>
        <dbReference type="Proteomes" id="UP000215244"/>
    </source>
</evidence>
<dbReference type="SUPFAM" id="SSF69318">
    <property type="entry name" value="Integrin alpha N-terminal domain"/>
    <property type="match status" value="3"/>
</dbReference>
<evidence type="ECO:0000313" key="1">
    <source>
        <dbReference type="EMBL" id="ASV29710.1"/>
    </source>
</evidence>
<dbReference type="InterPro" id="IPR011519">
    <property type="entry name" value="UnbV_ASPIC"/>
</dbReference>
<dbReference type="Proteomes" id="UP000215244">
    <property type="component" value="Chromosome"/>
</dbReference>
<reference evidence="1 2" key="1">
    <citation type="submission" date="2017-08" db="EMBL/GenBank/DDBJ databases">
        <title>The complete genome sequence of Maribacter sp. B1, isolated from deep-sea sediment.</title>
        <authorList>
            <person name="Wu Y.-H."/>
            <person name="Cheng H."/>
            <person name="Xu X.-W."/>
        </authorList>
    </citation>
    <scope>NUCLEOTIDE SEQUENCE [LARGE SCALE GENOMIC DNA]</scope>
    <source>
        <strain evidence="1 2">B1</strain>
    </source>
</reference>
<name>A0A223V3K9_9FLAO</name>
<dbReference type="KEGG" id="marb:CJ263_05480"/>
<protein>
    <submittedName>
        <fullName evidence="1">Uncharacterized protein</fullName>
    </submittedName>
</protein>
<sequence length="1206" mass="134306">MCSCLNIKWFDSLSLKKVLLGCIALIILFACSEGTEQPTLFKLVSNEYSGIKFNNQIQPFESDTLNALEYDVLFNGGGVGIGDFNGDGLQDVFFAGNLVSSKLYLNRGNLKFVDVTEEAKVSTNKWCTGVSVTDVNQDGLLDVYLSVANATGSKSDKSNLLYINQGNNEKDIPSFKESSEEYGLADDGFSIQSAFFDYDKDGDLDCYILSNAMEKTGRNQLHRKKNDGQSPSNDRLYQNIGIENGHPIFKNVTLSAGIVKEGHGLGLCITDLNQDGWLDVYCANDFVSNDVIWINNHDGTFIDKSAEFLKHTSYNSMGVDIQDFNNDGLPDICVVDMLPELEQRRKMMVMKTSRDFFRIAENLGYQDEYVRNVLQLNQGKNNHGSLQFSEIGQLAGVHATDWSWAPLLADFDNDGLKDLMVTNGYRRDITNLDYAVYLNQAESFHGMSEEEARGHRIKKLYELPEMKMQNYIYRNNGDLTFSNVSNAWGLQEKTYSNGAAYADLDNDGDLDLVINNIDSEASLYRNELISSDSTNHIDANDNAHFVRLKLKADTDENKTVGAKVKIQLPSGEIKYQENLPVRGYMSSVDPVLSFGLGNNTTFAVEVTWTDDKVQRIENLTPDALHVITYAPQEGAHPVIETDEQTVFQLLNADSLGLTFKHEEYPFDEFKRTFSLHQQYNQLSPGLAIGDMDGNGLDDIFIGADSKRLRSIYLQKKPGHFEALPQGENNMEDMGALLFDADNDGDKDLYVVSGGSVNLKDKDYIYNDRLYLNDGNGRMVRSENLIPNTLFSGSVVVAADFDRDGDLDLFRGSRVSAGEYPSIPDSYLLRNDDGVFKDVTKDLGNGLQKTGMVSAALWTDYNQDGWYDLVVVGEFMPITFYKNQNGKLVKDEEATLPDSNGWWNSITAGDFDQDGDIDYIAGNLGLNSQYKASIDAPIRVYGSDFDGNGSIDPIITYSKESRDVPVAVRDVMHEQMTSIINKRFGSYDAYSRASIHDIFDDVELKEAKVLSAVEMRSCYIENSGNSKFVFRPLPIEAQIAPIFGSLAGDFNSDGFLDVLLIGNSDAFETYTGPYNASMGTLLRGNGKGGFSYVPQQKSGLYLQHDQKALGVIRTGKEDLIVLTNNNAETQLLRHSVQENGKYVSLSPNEASLQIILSNGKTERREIGYGGGYLTQSSRGFLVPKYTKEIHVFDFSGKRTRTIDPTEV</sequence>
<dbReference type="PANTHER" id="PTHR16026:SF0">
    <property type="entry name" value="CARTILAGE ACIDIC PROTEIN 1"/>
    <property type="match status" value="1"/>
</dbReference>
<dbReference type="AlphaFoldDB" id="A0A223V3K9"/>
<keyword evidence="2" id="KW-1185">Reference proteome</keyword>
<dbReference type="Pfam" id="PF07593">
    <property type="entry name" value="UnbV_ASPIC"/>
    <property type="match status" value="1"/>
</dbReference>